<dbReference type="Proteomes" id="UP000789739">
    <property type="component" value="Unassembled WGS sequence"/>
</dbReference>
<feature type="region of interest" description="Disordered" evidence="1">
    <location>
        <begin position="1"/>
        <end position="26"/>
    </location>
</feature>
<comment type="caution">
    <text evidence="2">The sequence shown here is derived from an EMBL/GenBank/DDBJ whole genome shotgun (WGS) entry which is preliminary data.</text>
</comment>
<accession>A0A9N8YY10</accession>
<keyword evidence="3" id="KW-1185">Reference proteome</keyword>
<organism evidence="2 3">
    <name type="scientific">Paraglomus brasilianum</name>
    <dbReference type="NCBI Taxonomy" id="144538"/>
    <lineage>
        <taxon>Eukaryota</taxon>
        <taxon>Fungi</taxon>
        <taxon>Fungi incertae sedis</taxon>
        <taxon>Mucoromycota</taxon>
        <taxon>Glomeromycotina</taxon>
        <taxon>Glomeromycetes</taxon>
        <taxon>Paraglomerales</taxon>
        <taxon>Paraglomeraceae</taxon>
        <taxon>Paraglomus</taxon>
    </lineage>
</organism>
<reference evidence="2" key="1">
    <citation type="submission" date="2021-06" db="EMBL/GenBank/DDBJ databases">
        <authorList>
            <person name="Kallberg Y."/>
            <person name="Tangrot J."/>
            <person name="Rosling A."/>
        </authorList>
    </citation>
    <scope>NUCLEOTIDE SEQUENCE</scope>
    <source>
        <strain evidence="2">BR232B</strain>
    </source>
</reference>
<proteinExistence type="predicted"/>
<name>A0A9N8YY10_9GLOM</name>
<dbReference type="EMBL" id="CAJVPI010000026">
    <property type="protein sequence ID" value="CAG8459913.1"/>
    <property type="molecule type" value="Genomic_DNA"/>
</dbReference>
<evidence type="ECO:0000313" key="2">
    <source>
        <dbReference type="EMBL" id="CAG8459913.1"/>
    </source>
</evidence>
<evidence type="ECO:0000313" key="3">
    <source>
        <dbReference type="Proteomes" id="UP000789739"/>
    </source>
</evidence>
<gene>
    <name evidence="2" type="ORF">PBRASI_LOCUS522</name>
</gene>
<sequence>MGIDKVYSGQKPGTIPLHRSAATDDSPGRLIGSSFQASAICNPQNYGAHTGVGYHQVWQLGAPSKHRPYAIHEIMELIQA</sequence>
<protein>
    <submittedName>
        <fullName evidence="2">7910_t:CDS:1</fullName>
    </submittedName>
</protein>
<evidence type="ECO:0000256" key="1">
    <source>
        <dbReference type="SAM" id="MobiDB-lite"/>
    </source>
</evidence>
<dbReference type="AlphaFoldDB" id="A0A9N8YY10"/>